<dbReference type="Proteomes" id="UP000183859">
    <property type="component" value="Chromosome"/>
</dbReference>
<evidence type="ECO:0008006" key="3">
    <source>
        <dbReference type="Google" id="ProtNLM"/>
    </source>
</evidence>
<name>A0A1L3I4Z8_9RHOB</name>
<keyword evidence="2" id="KW-1185">Reference proteome</keyword>
<dbReference type="Gene3D" id="1.25.10.10">
    <property type="entry name" value="Leucine-rich Repeat Variant"/>
    <property type="match status" value="1"/>
</dbReference>
<dbReference type="InterPro" id="IPR016024">
    <property type="entry name" value="ARM-type_fold"/>
</dbReference>
<dbReference type="EMBL" id="CP016364">
    <property type="protein sequence ID" value="APG47159.1"/>
    <property type="molecule type" value="Genomic_DNA"/>
</dbReference>
<evidence type="ECO:0000313" key="1">
    <source>
        <dbReference type="EMBL" id="APG47159.1"/>
    </source>
</evidence>
<dbReference type="SUPFAM" id="SSF48371">
    <property type="entry name" value="ARM repeat"/>
    <property type="match status" value="1"/>
</dbReference>
<sequence>MDSSGFTWAMIFRNEIKQFRDWASRVGHHSAEWELEYPNWPRFEAAVFSFLNETDSAKWEAQDWHDLLYAVARDNECEKFIERISEDQSLLKKFAFEAMKSDESDAKWQVAECLGQVGDLEFAEPILLLFVDDADEYVRRRSLMALSALGSKETERLAILAWETGRLYARIGALHALSKIGSPRLEHFLELARQDGRAHLLANASELQTEHKVQD</sequence>
<reference evidence="2" key="1">
    <citation type="submission" date="2016-07" db="EMBL/GenBank/DDBJ databases">
        <title>Phaeobacter portensis sp. nov., a tropodithietic acid producing bacterium isolated from a German harbor.</title>
        <authorList>
            <person name="Freese H.M."/>
            <person name="Bunk B."/>
            <person name="Breider S."/>
            <person name="Brinkhoff T."/>
        </authorList>
    </citation>
    <scope>NUCLEOTIDE SEQUENCE [LARGE SCALE GENOMIC DNA]</scope>
    <source>
        <strain evidence="2">P97</strain>
    </source>
</reference>
<protein>
    <recommendedName>
        <fullName evidence="3">HEAT repeat protein</fullName>
    </recommendedName>
</protein>
<dbReference type="InterPro" id="IPR011989">
    <property type="entry name" value="ARM-like"/>
</dbReference>
<organism evidence="1 2">
    <name type="scientific">Phaeobacter porticola</name>
    <dbReference type="NCBI Taxonomy" id="1844006"/>
    <lineage>
        <taxon>Bacteria</taxon>
        <taxon>Pseudomonadati</taxon>
        <taxon>Pseudomonadota</taxon>
        <taxon>Alphaproteobacteria</taxon>
        <taxon>Rhodobacterales</taxon>
        <taxon>Roseobacteraceae</taxon>
        <taxon>Phaeobacter</taxon>
    </lineage>
</organism>
<dbReference type="OrthoDB" id="8812152at2"/>
<dbReference type="RefSeq" id="WP_072504732.1">
    <property type="nucleotide sequence ID" value="NZ_CP016364.1"/>
</dbReference>
<proteinExistence type="predicted"/>
<accession>A0A1L3I4Z8</accession>
<dbReference type="KEGG" id="php:PhaeoP97_01744"/>
<gene>
    <name evidence="1" type="ORF">PhaeoP97_01744</name>
</gene>
<dbReference type="Pfam" id="PF13646">
    <property type="entry name" value="HEAT_2"/>
    <property type="match status" value="1"/>
</dbReference>
<dbReference type="STRING" id="1844006.PhaeoP97_01744"/>
<dbReference type="AlphaFoldDB" id="A0A1L3I4Z8"/>
<evidence type="ECO:0000313" key="2">
    <source>
        <dbReference type="Proteomes" id="UP000183859"/>
    </source>
</evidence>